<evidence type="ECO:0000256" key="1">
    <source>
        <dbReference type="ARBA" id="ARBA00010771"/>
    </source>
</evidence>
<dbReference type="OrthoDB" id="8872894at2759"/>
<dbReference type="InterPro" id="IPR001299">
    <property type="entry name" value="Ependymin"/>
</dbReference>
<gene>
    <name evidence="2" type="primary">epd2_1</name>
    <name evidence="2" type="ORF">EYF80_000989</name>
</gene>
<dbReference type="EMBL" id="SRLO01000004">
    <property type="protein sequence ID" value="TNN88657.1"/>
    <property type="molecule type" value="Genomic_DNA"/>
</dbReference>
<name>A0A4Z2JFA1_9TELE</name>
<sequence length="234" mass="25864">MRLELLLPSPPVFCDSLCTRKMYAAITLCVFMCMTAATLADQHPPCHAPNMTGFMSVISLKGDIKAFGAFTYDSMGKKLRFRSNESYPANSSVGLDLLMLFDEGVLYEINSKNQSCEKKTLHCTQHPLDIPDDATFMRTVNSGSPSIEGEGMKVSVWKGAMADMKGHYCMSVTMGCLPVYTMYFHETSSFIVSITEVEIEIKDPDLLAVPACCLAQPLEETPEGTVNSFLNEFM</sequence>
<dbReference type="PANTHER" id="PTHR10697:SF5">
    <property type="entry name" value="EPENDYMIN-RELATED"/>
    <property type="match status" value="1"/>
</dbReference>
<protein>
    <submittedName>
        <fullName evidence="2">Ependymin-2</fullName>
    </submittedName>
</protein>
<dbReference type="PANTHER" id="PTHR10697">
    <property type="entry name" value="MAMMALIAN EPENDYMIN-RELATED PROTEIN 1"/>
    <property type="match status" value="1"/>
</dbReference>
<dbReference type="Proteomes" id="UP000314294">
    <property type="component" value="Unassembled WGS sequence"/>
</dbReference>
<comment type="caution">
    <text evidence="2">The sequence shown here is derived from an EMBL/GenBank/DDBJ whole genome shotgun (WGS) entry which is preliminary data.</text>
</comment>
<keyword evidence="3" id="KW-1185">Reference proteome</keyword>
<dbReference type="PRINTS" id="PR00317">
    <property type="entry name" value="EPENDYMIN"/>
</dbReference>
<accession>A0A4Z2JFA1</accession>
<evidence type="ECO:0000313" key="3">
    <source>
        <dbReference type="Proteomes" id="UP000314294"/>
    </source>
</evidence>
<dbReference type="Pfam" id="PF00811">
    <property type="entry name" value="Ependymin"/>
    <property type="match status" value="1"/>
</dbReference>
<dbReference type="AlphaFoldDB" id="A0A4Z2JFA1"/>
<organism evidence="2 3">
    <name type="scientific">Liparis tanakae</name>
    <name type="common">Tanaka's snailfish</name>
    <dbReference type="NCBI Taxonomy" id="230148"/>
    <lineage>
        <taxon>Eukaryota</taxon>
        <taxon>Metazoa</taxon>
        <taxon>Chordata</taxon>
        <taxon>Craniata</taxon>
        <taxon>Vertebrata</taxon>
        <taxon>Euteleostomi</taxon>
        <taxon>Actinopterygii</taxon>
        <taxon>Neopterygii</taxon>
        <taxon>Teleostei</taxon>
        <taxon>Neoteleostei</taxon>
        <taxon>Acanthomorphata</taxon>
        <taxon>Eupercaria</taxon>
        <taxon>Perciformes</taxon>
        <taxon>Cottioidei</taxon>
        <taxon>Cottales</taxon>
        <taxon>Liparidae</taxon>
        <taxon>Liparis</taxon>
    </lineage>
</organism>
<proteinExistence type="inferred from homology"/>
<evidence type="ECO:0000313" key="2">
    <source>
        <dbReference type="EMBL" id="TNN88657.1"/>
    </source>
</evidence>
<comment type="similarity">
    <text evidence="1">Belongs to the ependymin family.</text>
</comment>
<dbReference type="GO" id="GO:0007160">
    <property type="term" value="P:cell-matrix adhesion"/>
    <property type="evidence" value="ECO:0007669"/>
    <property type="project" value="InterPro"/>
</dbReference>
<dbReference type="SMART" id="SM00026">
    <property type="entry name" value="EPEND"/>
    <property type="match status" value="1"/>
</dbReference>
<dbReference type="GO" id="GO:0005576">
    <property type="term" value="C:extracellular region"/>
    <property type="evidence" value="ECO:0007669"/>
    <property type="project" value="InterPro"/>
</dbReference>
<reference evidence="2 3" key="1">
    <citation type="submission" date="2019-03" db="EMBL/GenBank/DDBJ databases">
        <title>First draft genome of Liparis tanakae, snailfish: a comprehensive survey of snailfish specific genes.</title>
        <authorList>
            <person name="Kim W."/>
            <person name="Song I."/>
            <person name="Jeong J.-H."/>
            <person name="Kim D."/>
            <person name="Kim S."/>
            <person name="Ryu S."/>
            <person name="Song J.Y."/>
            <person name="Lee S.K."/>
        </authorList>
    </citation>
    <scope>NUCLEOTIDE SEQUENCE [LARGE SCALE GENOMIC DNA]</scope>
    <source>
        <tissue evidence="2">Muscle</tissue>
    </source>
</reference>
<dbReference type="GO" id="GO:0005509">
    <property type="term" value="F:calcium ion binding"/>
    <property type="evidence" value="ECO:0007669"/>
    <property type="project" value="InterPro"/>
</dbReference>
<dbReference type="GO" id="GO:0005764">
    <property type="term" value="C:lysosome"/>
    <property type="evidence" value="ECO:0007669"/>
    <property type="project" value="TreeGrafter"/>
</dbReference>